<feature type="domain" description="HMA" evidence="1">
    <location>
        <begin position="6"/>
        <end position="72"/>
    </location>
</feature>
<proteinExistence type="predicted"/>
<dbReference type="KEGG" id="sfc:Spiaf_1155"/>
<keyword evidence="3" id="KW-1185">Reference proteome</keyword>
<dbReference type="STRING" id="889378.Spiaf_1155"/>
<dbReference type="InterPro" id="IPR006121">
    <property type="entry name" value="HMA_dom"/>
</dbReference>
<dbReference type="RefSeq" id="WP_014455223.1">
    <property type="nucleotide sequence ID" value="NC_017098.1"/>
</dbReference>
<dbReference type="Gene3D" id="3.30.70.100">
    <property type="match status" value="1"/>
</dbReference>
<sequence length="75" mass="8424">MNNERTTAILDVDGATCTSCVYTIEHVGKRIKGVNDVYVDRASHQIQLDYDGNPDTVEKLITVVQRIGYNARLQQ</sequence>
<dbReference type="SUPFAM" id="SSF55008">
    <property type="entry name" value="HMA, heavy metal-associated domain"/>
    <property type="match status" value="1"/>
</dbReference>
<dbReference type="CDD" id="cd00371">
    <property type="entry name" value="HMA"/>
    <property type="match status" value="1"/>
</dbReference>
<evidence type="ECO:0000313" key="2">
    <source>
        <dbReference type="EMBL" id="AFG37234.1"/>
    </source>
</evidence>
<accession>H9UI91</accession>
<evidence type="ECO:0000313" key="3">
    <source>
        <dbReference type="Proteomes" id="UP000007383"/>
    </source>
</evidence>
<organism evidence="2 3">
    <name type="scientific">Spirochaeta africana (strain ATCC 700263 / DSM 8902 / Z-7692)</name>
    <dbReference type="NCBI Taxonomy" id="889378"/>
    <lineage>
        <taxon>Bacteria</taxon>
        <taxon>Pseudomonadati</taxon>
        <taxon>Spirochaetota</taxon>
        <taxon>Spirochaetia</taxon>
        <taxon>Spirochaetales</taxon>
        <taxon>Spirochaetaceae</taxon>
        <taxon>Spirochaeta</taxon>
    </lineage>
</organism>
<dbReference type="PATRIC" id="fig|889378.3.peg.1154"/>
<dbReference type="AlphaFoldDB" id="H9UI91"/>
<dbReference type="Pfam" id="PF00403">
    <property type="entry name" value="HMA"/>
    <property type="match status" value="1"/>
</dbReference>
<dbReference type="eggNOG" id="COG2608">
    <property type="taxonomic scope" value="Bacteria"/>
</dbReference>
<reference evidence="3" key="1">
    <citation type="journal article" date="2013" name="Stand. Genomic Sci.">
        <title>Complete genome sequence of the halophilic bacterium Spirochaeta africana type strain (Z-7692(T)) from the alkaline Lake Magadi in the East African Rift.</title>
        <authorList>
            <person name="Liolos K."/>
            <person name="Abt B."/>
            <person name="Scheuner C."/>
            <person name="Teshima H."/>
            <person name="Held B."/>
            <person name="Lapidus A."/>
            <person name="Nolan M."/>
            <person name="Lucas S."/>
            <person name="Deshpande S."/>
            <person name="Cheng J.F."/>
            <person name="Tapia R."/>
            <person name="Goodwin L.A."/>
            <person name="Pitluck S."/>
            <person name="Pagani I."/>
            <person name="Ivanova N."/>
            <person name="Mavromatis K."/>
            <person name="Mikhailova N."/>
            <person name="Huntemann M."/>
            <person name="Pati A."/>
            <person name="Chen A."/>
            <person name="Palaniappan K."/>
            <person name="Land M."/>
            <person name="Rohde M."/>
            <person name="Tindall B.J."/>
            <person name="Detter J.C."/>
            <person name="Goker M."/>
            <person name="Bristow J."/>
            <person name="Eisen J.A."/>
            <person name="Markowitz V."/>
            <person name="Hugenholtz P."/>
            <person name="Woyke T."/>
            <person name="Klenk H.P."/>
            <person name="Kyrpides N.C."/>
        </authorList>
    </citation>
    <scope>NUCLEOTIDE SEQUENCE</scope>
    <source>
        <strain evidence="3">ATCC 700263 / DSM 8902 / Z-7692</strain>
    </source>
</reference>
<dbReference type="EMBL" id="CP003282">
    <property type="protein sequence ID" value="AFG37234.1"/>
    <property type="molecule type" value="Genomic_DNA"/>
</dbReference>
<dbReference type="Proteomes" id="UP000007383">
    <property type="component" value="Chromosome"/>
</dbReference>
<dbReference type="HOGENOM" id="CLU_183815_0_0_12"/>
<dbReference type="InterPro" id="IPR036163">
    <property type="entry name" value="HMA_dom_sf"/>
</dbReference>
<dbReference type="PROSITE" id="PS50846">
    <property type="entry name" value="HMA_2"/>
    <property type="match status" value="1"/>
</dbReference>
<evidence type="ECO:0000259" key="1">
    <source>
        <dbReference type="PROSITE" id="PS50846"/>
    </source>
</evidence>
<dbReference type="GO" id="GO:0046872">
    <property type="term" value="F:metal ion binding"/>
    <property type="evidence" value="ECO:0007669"/>
    <property type="project" value="InterPro"/>
</dbReference>
<protein>
    <submittedName>
        <fullName evidence="2">Cation transport ATPase</fullName>
    </submittedName>
</protein>
<gene>
    <name evidence="2" type="ordered locus">Spiaf_1155</name>
</gene>
<dbReference type="OrthoDB" id="370824at2"/>
<name>H9UI91_SPIAZ</name>